<dbReference type="Gene3D" id="3.40.50.720">
    <property type="entry name" value="NAD(P)-binding Rossmann-like Domain"/>
    <property type="match status" value="1"/>
</dbReference>
<dbReference type="PANTHER" id="PTHR43245">
    <property type="entry name" value="BIFUNCTIONAL POLYMYXIN RESISTANCE PROTEIN ARNA"/>
    <property type="match status" value="1"/>
</dbReference>
<comment type="caution">
    <text evidence="2">The sequence shown here is derived from an EMBL/GenBank/DDBJ whole genome shotgun (WGS) entry which is preliminary data.</text>
</comment>
<dbReference type="AlphaFoldDB" id="A0A934VB85"/>
<reference evidence="2" key="1">
    <citation type="submission" date="2021-01" db="EMBL/GenBank/DDBJ databases">
        <title>Modified the classification status of verrucomicrobia.</title>
        <authorList>
            <person name="Feng X."/>
        </authorList>
    </citation>
    <scope>NUCLEOTIDE SEQUENCE</scope>
    <source>
        <strain evidence="2">JCM 18052</strain>
    </source>
</reference>
<protein>
    <submittedName>
        <fullName evidence="2">Bifunctional UDP-4-keto-pentose/UDP-xylose synthase</fullName>
    </submittedName>
</protein>
<dbReference type="PANTHER" id="PTHR43245:SF13">
    <property type="entry name" value="UDP-D-APIOSE_UDP-D-XYLOSE SYNTHASE 2"/>
    <property type="match status" value="1"/>
</dbReference>
<dbReference type="Pfam" id="PF01370">
    <property type="entry name" value="Epimerase"/>
    <property type="match status" value="1"/>
</dbReference>
<name>A0A934VB85_9BACT</name>
<gene>
    <name evidence="2" type="ORF">JIN84_15345</name>
</gene>
<dbReference type="InterPro" id="IPR050177">
    <property type="entry name" value="Lipid_A_modif_metabolic_enz"/>
</dbReference>
<organism evidence="2 3">
    <name type="scientific">Luteolibacter yonseiensis</name>
    <dbReference type="NCBI Taxonomy" id="1144680"/>
    <lineage>
        <taxon>Bacteria</taxon>
        <taxon>Pseudomonadati</taxon>
        <taxon>Verrucomicrobiota</taxon>
        <taxon>Verrucomicrobiia</taxon>
        <taxon>Verrucomicrobiales</taxon>
        <taxon>Verrucomicrobiaceae</taxon>
        <taxon>Luteolibacter</taxon>
    </lineage>
</organism>
<dbReference type="NCBIfam" id="NF008872">
    <property type="entry name" value="PRK11908.1"/>
    <property type="match status" value="1"/>
</dbReference>
<dbReference type="Proteomes" id="UP000600139">
    <property type="component" value="Unassembled WGS sequence"/>
</dbReference>
<dbReference type="SUPFAM" id="SSF51735">
    <property type="entry name" value="NAD(P)-binding Rossmann-fold domains"/>
    <property type="match status" value="1"/>
</dbReference>
<evidence type="ECO:0000313" key="3">
    <source>
        <dbReference type="Proteomes" id="UP000600139"/>
    </source>
</evidence>
<proteinExistence type="predicted"/>
<feature type="domain" description="NAD-dependent epimerase/dehydratase" evidence="1">
    <location>
        <begin position="8"/>
        <end position="256"/>
    </location>
</feature>
<dbReference type="RefSeq" id="WP_200351921.1">
    <property type="nucleotide sequence ID" value="NZ_BAABHZ010000006.1"/>
</dbReference>
<evidence type="ECO:0000313" key="2">
    <source>
        <dbReference type="EMBL" id="MBK1816998.1"/>
    </source>
</evidence>
<evidence type="ECO:0000259" key="1">
    <source>
        <dbReference type="Pfam" id="PF01370"/>
    </source>
</evidence>
<keyword evidence="3" id="KW-1185">Reference proteome</keyword>
<sequence length="354" mass="40031">MKKTPLKILILGANGFIGSSLIDAILSQKDWEVFGMDVGDNKLTHLLGHDRFTFVEGDITINCEWIEYHIKKCDVVIPLVAIANPAQYVKNPLGVFELDFEANLDVARKCVKYKKRLIFPSTSEVYGMSPEAVLDEATSNMVYGPIDKQRWIYAASKQLLDRVIYAYGVRDDLDYTLFRPFNWIGPKLDNVMEPKEGSSRLFTQFISNVIFSKPIQLVDGGLQSRSFTFIDDGVDCLLRIIENKDGAASRKIFNIGNPTNNVSVADLAAIILETFRGYPEYRERAEQTEVVSVSSMDYFGKYYQDIHTRVPSISAAEEALGWLPKVDLQTAIRLTLDYHLKQESHDLTLEHAAI</sequence>
<dbReference type="EMBL" id="JAENIK010000011">
    <property type="protein sequence ID" value="MBK1816998.1"/>
    <property type="molecule type" value="Genomic_DNA"/>
</dbReference>
<accession>A0A934VB85</accession>
<dbReference type="InterPro" id="IPR001509">
    <property type="entry name" value="Epimerase_deHydtase"/>
</dbReference>
<dbReference type="InterPro" id="IPR036291">
    <property type="entry name" value="NAD(P)-bd_dom_sf"/>
</dbReference>